<evidence type="ECO:0000256" key="2">
    <source>
        <dbReference type="ARBA" id="ARBA00009573"/>
    </source>
</evidence>
<evidence type="ECO:0000313" key="11">
    <source>
        <dbReference type="RefSeq" id="XP_014671114.1"/>
    </source>
</evidence>
<evidence type="ECO:0000256" key="3">
    <source>
        <dbReference type="ARBA" id="ARBA00013819"/>
    </source>
</evidence>
<evidence type="ECO:0000256" key="7">
    <source>
        <dbReference type="ARBA" id="ARBA00022845"/>
    </source>
</evidence>
<feature type="domain" description="Translation initiation factor beta propellor-like" evidence="9">
    <location>
        <begin position="220"/>
        <end position="415"/>
    </location>
</feature>
<gene>
    <name evidence="11" type="primary">LOC106811896</name>
</gene>
<protein>
    <recommendedName>
        <fullName evidence="3">Eukaryotic translation initiation factor 2A</fullName>
    </recommendedName>
</protein>
<evidence type="ECO:0000256" key="6">
    <source>
        <dbReference type="ARBA" id="ARBA00022737"/>
    </source>
</evidence>
<keyword evidence="4" id="KW-0396">Initiation factor</keyword>
<evidence type="ECO:0000313" key="10">
    <source>
        <dbReference type="Proteomes" id="UP000695022"/>
    </source>
</evidence>
<reference evidence="11" key="1">
    <citation type="submission" date="2025-08" db="UniProtKB">
        <authorList>
            <consortium name="RefSeq"/>
        </authorList>
    </citation>
    <scope>IDENTIFICATION</scope>
</reference>
<dbReference type="RefSeq" id="XP_014671114.1">
    <property type="nucleotide sequence ID" value="XM_014815628.1"/>
</dbReference>
<sequence length="449" mass="50280">MAAPTPPVFAVRGSEGLKVINGPPSYEENDVITRSHAADASRCKTMSLSNNGAFIAWTDGQSLFVVEFSSGKLVFHAEVPKLGSVILSPNGTYLAGWEQYISTDIPGGMPNMYFWNVKSGKKLKDITQKKQSQWWPQWSADEKVCGRMANQEVHFFEEGNFDVIAHKMHVQKVISFSLSPSKMAPYHVAAYVPGSKGQPSFVRLYRYPRFDGQQAIIANKSFFKADRVLMYWNKKGTAMLVMAVIDVDSSNTSYYGEQKLHYIDTGGASSTVSLGKNGPIYHVEWSPTSTEFCAVYGFMPAKATLYSTKCEPLFDFGEGPRNAAYFSPFGNMLVLAGFGNLKGQLEFWDMEVHQLMCKCVASDSTFMQWCPDGEHLLTATTSPRLRVGNGYRLWHYTGSLVHEHKANDGEELFEVAWQPDEEKFKKKPISYKAVRSIAAPAPSMYPERW</sequence>
<keyword evidence="8" id="KW-0648">Protein biosynthesis</keyword>
<dbReference type="Proteomes" id="UP000695022">
    <property type="component" value="Unplaced"/>
</dbReference>
<keyword evidence="5" id="KW-0853">WD repeat</keyword>
<dbReference type="Pfam" id="PF08662">
    <property type="entry name" value="eIF2A"/>
    <property type="match status" value="1"/>
</dbReference>
<evidence type="ECO:0000256" key="1">
    <source>
        <dbReference type="ARBA" id="ARBA00003993"/>
    </source>
</evidence>
<name>A0ABM1EFZ3_PRICU</name>
<evidence type="ECO:0000256" key="5">
    <source>
        <dbReference type="ARBA" id="ARBA00022574"/>
    </source>
</evidence>
<evidence type="ECO:0000259" key="9">
    <source>
        <dbReference type="Pfam" id="PF08662"/>
    </source>
</evidence>
<dbReference type="InterPro" id="IPR013979">
    <property type="entry name" value="TIF_beta_prop-like"/>
</dbReference>
<dbReference type="InterPro" id="IPR011387">
    <property type="entry name" value="TIF2A"/>
</dbReference>
<comment type="similarity">
    <text evidence="2">Belongs to the WD repeat EIF2A family.</text>
</comment>
<keyword evidence="7" id="KW-0810">Translation regulation</keyword>
<comment type="function">
    <text evidence="1">Functions in the early steps of protein synthesis of a small number of specific mRNAs. Acts by directing the binding of methionyl-tRNAi to 40S ribosomal subunits. In contrast to the eIF-2 complex, it binds methionyl-tRNAi to 40S subunits in a codon-dependent manner, whereas the eIF-2 complex binds methionyl-tRNAi to 40S subunits in a GTP-dependent manner.</text>
</comment>
<dbReference type="Gene3D" id="2.130.10.10">
    <property type="entry name" value="YVTN repeat-like/Quinoprotein amine dehydrogenase"/>
    <property type="match status" value="2"/>
</dbReference>
<dbReference type="SUPFAM" id="SSF82171">
    <property type="entry name" value="DPP6 N-terminal domain-like"/>
    <property type="match status" value="1"/>
</dbReference>
<dbReference type="InterPro" id="IPR015943">
    <property type="entry name" value="WD40/YVTN_repeat-like_dom_sf"/>
</dbReference>
<dbReference type="PIRSF" id="PIRSF017222">
    <property type="entry name" value="eIF2A"/>
    <property type="match status" value="1"/>
</dbReference>
<dbReference type="PANTHER" id="PTHR13227:SF0">
    <property type="entry name" value="EUKARYOTIC TRANSLATION INITIATION FACTOR 2A"/>
    <property type="match status" value="1"/>
</dbReference>
<evidence type="ECO:0000256" key="8">
    <source>
        <dbReference type="ARBA" id="ARBA00022917"/>
    </source>
</evidence>
<keyword evidence="10" id="KW-1185">Reference proteome</keyword>
<dbReference type="GeneID" id="106811896"/>
<keyword evidence="6" id="KW-0677">Repeat</keyword>
<proteinExistence type="inferred from homology"/>
<evidence type="ECO:0000256" key="4">
    <source>
        <dbReference type="ARBA" id="ARBA00022540"/>
    </source>
</evidence>
<accession>A0ABM1EFZ3</accession>
<dbReference type="PANTHER" id="PTHR13227">
    <property type="entry name" value="EUKARYOTIC TRANSLATION INITIATION FACTOR 2A"/>
    <property type="match status" value="1"/>
</dbReference>
<organism evidence="10 11">
    <name type="scientific">Priapulus caudatus</name>
    <name type="common">Priapulid worm</name>
    <dbReference type="NCBI Taxonomy" id="37621"/>
    <lineage>
        <taxon>Eukaryota</taxon>
        <taxon>Metazoa</taxon>
        <taxon>Ecdysozoa</taxon>
        <taxon>Scalidophora</taxon>
        <taxon>Priapulida</taxon>
        <taxon>Priapulimorpha</taxon>
        <taxon>Priapulimorphida</taxon>
        <taxon>Priapulidae</taxon>
        <taxon>Priapulus</taxon>
    </lineage>
</organism>